<dbReference type="InterPro" id="IPR004619">
    <property type="entry name" value="Type_III_PanK"/>
</dbReference>
<dbReference type="EMBL" id="CP016199">
    <property type="protein sequence ID" value="ASS37753.1"/>
    <property type="molecule type" value="Genomic_DNA"/>
</dbReference>
<organism evidence="17 18">
    <name type="scientific">Mogibacterium pumilum</name>
    <dbReference type="NCBI Taxonomy" id="86332"/>
    <lineage>
        <taxon>Bacteria</taxon>
        <taxon>Bacillati</taxon>
        <taxon>Bacillota</taxon>
        <taxon>Clostridia</taxon>
        <taxon>Peptostreptococcales</taxon>
        <taxon>Anaerovoracaceae</taxon>
        <taxon>Mogibacterium</taxon>
    </lineage>
</organism>
<evidence type="ECO:0000256" key="3">
    <source>
        <dbReference type="ARBA" id="ARBA00004496"/>
    </source>
</evidence>
<dbReference type="RefSeq" id="WP_094233982.1">
    <property type="nucleotide sequence ID" value="NZ_CP016199.1"/>
</dbReference>
<keyword evidence="9 16" id="KW-0547">Nucleotide-binding</keyword>
<keyword evidence="12 16" id="KW-0630">Potassium</keyword>
<name>A0A223AS11_9FIRM</name>
<keyword evidence="16" id="KW-0479">Metal-binding</keyword>
<dbReference type="CDD" id="cd24015">
    <property type="entry name" value="ASKHA_NBD_PanK-III"/>
    <property type="match status" value="1"/>
</dbReference>
<sequence length="268" mass="29454">MLLAVDVGNTNIVIGVFSKSQLITSWRLATDSRRSADEYGILVERMFRHEGIDPSDIDDVIISSVVPSLLFALQHMCYKYLHVSPLVVETGVKTGLKIKCDDPRQIGSDRIVNAVAAHHKYKGPLIVIDFGTATTFCAITEDGEYLGGTIAPGIKISAKALFEQTAKLPHVDLEVPGNMICKNTIESMQSGLVYGHMGLTEHIVEGMKHELVYNYGKDYDAIKVIATGGLAPMVENGVKCIDVIEKRLTLDGLVLIYERNKSQRKKHG</sequence>
<evidence type="ECO:0000256" key="15">
    <source>
        <dbReference type="ARBA" id="ARBA00040883"/>
    </source>
</evidence>
<evidence type="ECO:0000256" key="2">
    <source>
        <dbReference type="ARBA" id="ARBA00001958"/>
    </source>
</evidence>
<dbReference type="OrthoDB" id="9804707at2"/>
<evidence type="ECO:0000256" key="4">
    <source>
        <dbReference type="ARBA" id="ARBA00005225"/>
    </source>
</evidence>
<evidence type="ECO:0000256" key="6">
    <source>
        <dbReference type="ARBA" id="ARBA00012102"/>
    </source>
</evidence>
<comment type="pathway">
    <text evidence="4 16">Cofactor biosynthesis; coenzyme A biosynthesis; CoA from (R)-pantothenate: step 1/5.</text>
</comment>
<evidence type="ECO:0000256" key="5">
    <source>
        <dbReference type="ARBA" id="ARBA00011738"/>
    </source>
</evidence>
<dbReference type="GO" id="GO:0015937">
    <property type="term" value="P:coenzyme A biosynthetic process"/>
    <property type="evidence" value="ECO:0007669"/>
    <property type="project" value="UniProtKB-UniRule"/>
</dbReference>
<comment type="subcellular location">
    <subcellularLocation>
        <location evidence="3 16">Cytoplasm</location>
    </subcellularLocation>
</comment>
<gene>
    <name evidence="16" type="primary">coaX</name>
    <name evidence="17" type="ORF">AXF17_04330</name>
</gene>
<dbReference type="GO" id="GO:0046872">
    <property type="term" value="F:metal ion binding"/>
    <property type="evidence" value="ECO:0007669"/>
    <property type="project" value="UniProtKB-KW"/>
</dbReference>
<comment type="cofactor">
    <cofactor evidence="16">
        <name>NH4(+)</name>
        <dbReference type="ChEBI" id="CHEBI:28938"/>
    </cofactor>
    <cofactor evidence="16">
        <name>K(+)</name>
        <dbReference type="ChEBI" id="CHEBI:29103"/>
    </cofactor>
    <text evidence="16">A monovalent cation. Ammonium or potassium.</text>
</comment>
<keyword evidence="11 16" id="KW-0067">ATP-binding</keyword>
<keyword evidence="13 16" id="KW-0173">Coenzyme A biosynthesis</keyword>
<dbReference type="NCBIfam" id="TIGR00671">
    <property type="entry name" value="baf"/>
    <property type="match status" value="1"/>
</dbReference>
<keyword evidence="8 16" id="KW-0808">Transferase</keyword>
<evidence type="ECO:0000256" key="11">
    <source>
        <dbReference type="ARBA" id="ARBA00022840"/>
    </source>
</evidence>
<accession>A0A223AS11</accession>
<feature type="binding site" evidence="16">
    <location>
        <begin position="6"/>
        <end position="13"/>
    </location>
    <ligand>
        <name>ATP</name>
        <dbReference type="ChEBI" id="CHEBI:30616"/>
    </ligand>
</feature>
<evidence type="ECO:0000256" key="9">
    <source>
        <dbReference type="ARBA" id="ARBA00022741"/>
    </source>
</evidence>
<dbReference type="Proteomes" id="UP000214689">
    <property type="component" value="Chromosome"/>
</dbReference>
<feature type="binding site" evidence="16">
    <location>
        <position position="129"/>
    </location>
    <ligand>
        <name>K(+)</name>
        <dbReference type="ChEBI" id="CHEBI:29103"/>
    </ligand>
</feature>
<feature type="binding site" evidence="16">
    <location>
        <position position="132"/>
    </location>
    <ligand>
        <name>ATP</name>
        <dbReference type="ChEBI" id="CHEBI:30616"/>
    </ligand>
</feature>
<dbReference type="NCBIfam" id="NF009855">
    <property type="entry name" value="PRK13321.1"/>
    <property type="match status" value="1"/>
</dbReference>
<dbReference type="PANTHER" id="PTHR34265:SF1">
    <property type="entry name" value="TYPE III PANTOTHENATE KINASE"/>
    <property type="match status" value="1"/>
</dbReference>
<evidence type="ECO:0000256" key="16">
    <source>
        <dbReference type="HAMAP-Rule" id="MF_01274"/>
    </source>
</evidence>
<dbReference type="EC" id="2.7.1.33" evidence="6 16"/>
<evidence type="ECO:0000256" key="12">
    <source>
        <dbReference type="ARBA" id="ARBA00022958"/>
    </source>
</evidence>
<dbReference type="HAMAP" id="MF_01274">
    <property type="entry name" value="Pantothen_kinase_3"/>
    <property type="match status" value="1"/>
</dbReference>
<dbReference type="NCBIfam" id="NF009847">
    <property type="entry name" value="PRK13318.1-5"/>
    <property type="match status" value="1"/>
</dbReference>
<feature type="active site" description="Proton acceptor" evidence="16">
    <location>
        <position position="109"/>
    </location>
</feature>
<comment type="cofactor">
    <cofactor evidence="2">
        <name>K(+)</name>
        <dbReference type="ChEBI" id="CHEBI:29103"/>
    </cofactor>
</comment>
<evidence type="ECO:0000313" key="17">
    <source>
        <dbReference type="EMBL" id="ASS37753.1"/>
    </source>
</evidence>
<keyword evidence="18" id="KW-1185">Reference proteome</keyword>
<dbReference type="GO" id="GO:0004594">
    <property type="term" value="F:pantothenate kinase activity"/>
    <property type="evidence" value="ECO:0007669"/>
    <property type="project" value="UniProtKB-UniRule"/>
</dbReference>
<comment type="subunit">
    <text evidence="5 16">Homodimer.</text>
</comment>
<reference evidence="18" key="1">
    <citation type="submission" date="2016-05" db="EMBL/GenBank/DDBJ databases">
        <authorList>
            <person name="Holder M.E."/>
            <person name="Ajami N.J."/>
            <person name="Petrosino J.F."/>
        </authorList>
    </citation>
    <scope>NUCLEOTIDE SEQUENCE [LARGE SCALE GENOMIC DNA]</scope>
    <source>
        <strain evidence="18">ATCC 700696</strain>
    </source>
</reference>
<comment type="caution">
    <text evidence="16">Lacks conserved residue(s) required for the propagation of feature annotation.</text>
</comment>
<dbReference type="UniPathway" id="UPA00241">
    <property type="reaction ID" value="UER00352"/>
</dbReference>
<dbReference type="InterPro" id="IPR043129">
    <property type="entry name" value="ATPase_NBD"/>
</dbReference>
<evidence type="ECO:0000313" key="18">
    <source>
        <dbReference type="Proteomes" id="UP000214689"/>
    </source>
</evidence>
<comment type="function">
    <text evidence="16">Catalyzes the phosphorylation of pantothenate (Pan), the first step in CoA biosynthesis.</text>
</comment>
<feature type="binding site" evidence="16">
    <location>
        <begin position="107"/>
        <end position="110"/>
    </location>
    <ligand>
        <name>substrate</name>
    </ligand>
</feature>
<dbReference type="GO" id="GO:0005737">
    <property type="term" value="C:cytoplasm"/>
    <property type="evidence" value="ECO:0007669"/>
    <property type="project" value="UniProtKB-SubCell"/>
</dbReference>
<dbReference type="GO" id="GO:0005524">
    <property type="term" value="F:ATP binding"/>
    <property type="evidence" value="ECO:0007669"/>
    <property type="project" value="UniProtKB-UniRule"/>
</dbReference>
<proteinExistence type="inferred from homology"/>
<evidence type="ECO:0000256" key="14">
    <source>
        <dbReference type="ARBA" id="ARBA00038036"/>
    </source>
</evidence>
<evidence type="ECO:0000256" key="13">
    <source>
        <dbReference type="ARBA" id="ARBA00022993"/>
    </source>
</evidence>
<protein>
    <recommendedName>
        <fullName evidence="15 16">Type III pantothenate kinase</fullName>
        <ecNumber evidence="6 16">2.7.1.33</ecNumber>
    </recommendedName>
    <alternativeName>
        <fullName evidence="16">PanK-III</fullName>
    </alternativeName>
    <alternativeName>
        <fullName evidence="16">Pantothenic acid kinase</fullName>
    </alternativeName>
</protein>
<dbReference type="Pfam" id="PF03309">
    <property type="entry name" value="Pan_kinase"/>
    <property type="match status" value="1"/>
</dbReference>
<dbReference type="NCBIfam" id="NF009848">
    <property type="entry name" value="PRK13318.1-6"/>
    <property type="match status" value="1"/>
</dbReference>
<dbReference type="Gene3D" id="3.30.420.40">
    <property type="match status" value="2"/>
</dbReference>
<keyword evidence="10 16" id="KW-0418">Kinase</keyword>
<dbReference type="SUPFAM" id="SSF53067">
    <property type="entry name" value="Actin-like ATPase domain"/>
    <property type="match status" value="2"/>
</dbReference>
<evidence type="ECO:0000256" key="7">
    <source>
        <dbReference type="ARBA" id="ARBA00022490"/>
    </source>
</evidence>
<comment type="catalytic activity">
    <reaction evidence="1 16">
        <text>(R)-pantothenate + ATP = (R)-4'-phosphopantothenate + ADP + H(+)</text>
        <dbReference type="Rhea" id="RHEA:16373"/>
        <dbReference type="ChEBI" id="CHEBI:10986"/>
        <dbReference type="ChEBI" id="CHEBI:15378"/>
        <dbReference type="ChEBI" id="CHEBI:29032"/>
        <dbReference type="ChEBI" id="CHEBI:30616"/>
        <dbReference type="ChEBI" id="CHEBI:456216"/>
        <dbReference type="EC" id="2.7.1.33"/>
    </reaction>
</comment>
<evidence type="ECO:0000256" key="10">
    <source>
        <dbReference type="ARBA" id="ARBA00022777"/>
    </source>
</evidence>
<evidence type="ECO:0000256" key="8">
    <source>
        <dbReference type="ARBA" id="ARBA00022679"/>
    </source>
</evidence>
<comment type="similarity">
    <text evidence="14 16">Belongs to the type III pantothenate kinase family.</text>
</comment>
<evidence type="ECO:0000256" key="1">
    <source>
        <dbReference type="ARBA" id="ARBA00001206"/>
    </source>
</evidence>
<feature type="binding site" evidence="16">
    <location>
        <position position="184"/>
    </location>
    <ligand>
        <name>substrate</name>
    </ligand>
</feature>
<keyword evidence="7 16" id="KW-0963">Cytoplasm</keyword>
<dbReference type="PANTHER" id="PTHR34265">
    <property type="entry name" value="TYPE III PANTOTHENATE KINASE"/>
    <property type="match status" value="1"/>
</dbReference>
<dbReference type="AlphaFoldDB" id="A0A223AS11"/>